<dbReference type="SUPFAM" id="SSF55271">
    <property type="entry name" value="DNA repair protein MutS, domain I"/>
    <property type="match status" value="1"/>
</dbReference>
<evidence type="ECO:0000256" key="8">
    <source>
        <dbReference type="ARBA" id="ARBA00073774"/>
    </source>
</evidence>
<sequence length="276" mass="31378">MCVLSVSMPRQSNKKIRTQNVSVEDNQTEISKYFSSSVIKKPNQRKRPIITLDNSSPLKKIQKQQTVSKDATSHEHTLCESTISQLQNFSFKQSLLKMKEVTERSLPNSSIESQISHCSNFSTEELDADNTELDGDEIINEDELEVKATKNDIKYTPLEKQYLGFKKDYPDAVLLIECGYKYRFFGEDAKIASKVLNIGCYKSHNFMSAIIPVTRLHFHVRRLVLKGYKVGVIKQIESAAIKAAGENRNELFSRKLEALYTKSTLIGDEFTCADCD</sequence>
<accession>A0A087TDW0</accession>
<keyword evidence="6" id="KW-0238">DNA-binding</keyword>
<dbReference type="GO" id="GO:0006298">
    <property type="term" value="P:mismatch repair"/>
    <property type="evidence" value="ECO:0007669"/>
    <property type="project" value="InterPro"/>
</dbReference>
<protein>
    <recommendedName>
        <fullName evidence="2 8">DNA mismatch repair protein MSH3</fullName>
    </recommendedName>
    <alternativeName>
        <fullName evidence="2 8">DNA mismatch repair protein MSH3</fullName>
    </alternativeName>
</protein>
<dbReference type="STRING" id="407821.A0A087TDW0"/>
<name>A0A087TDW0_STEMI</name>
<gene>
    <name evidence="10" type="ORF">X975_25952</name>
</gene>
<dbReference type="EMBL" id="KK114779">
    <property type="protein sequence ID" value="KFM63299.1"/>
    <property type="molecule type" value="Genomic_DNA"/>
</dbReference>
<dbReference type="Pfam" id="PF01624">
    <property type="entry name" value="MutS_I"/>
    <property type="match status" value="1"/>
</dbReference>
<dbReference type="GO" id="GO:0005524">
    <property type="term" value="F:ATP binding"/>
    <property type="evidence" value="ECO:0007669"/>
    <property type="project" value="UniProtKB-KW"/>
</dbReference>
<evidence type="ECO:0000256" key="6">
    <source>
        <dbReference type="ARBA" id="ARBA00023125"/>
    </source>
</evidence>
<evidence type="ECO:0000259" key="9">
    <source>
        <dbReference type="Pfam" id="PF01624"/>
    </source>
</evidence>
<evidence type="ECO:0000256" key="2">
    <source>
        <dbReference type="ARBA" id="ARBA00022151"/>
    </source>
</evidence>
<feature type="non-terminal residue" evidence="10">
    <location>
        <position position="276"/>
    </location>
</feature>
<evidence type="ECO:0000256" key="7">
    <source>
        <dbReference type="ARBA" id="ARBA00023204"/>
    </source>
</evidence>
<evidence type="ECO:0000256" key="3">
    <source>
        <dbReference type="ARBA" id="ARBA00022741"/>
    </source>
</evidence>
<comment type="similarity">
    <text evidence="1">Belongs to the DNA mismatch repair MutS family. MSH3 subfamily.</text>
</comment>
<evidence type="ECO:0000313" key="11">
    <source>
        <dbReference type="Proteomes" id="UP000054359"/>
    </source>
</evidence>
<reference evidence="10 11" key="1">
    <citation type="submission" date="2013-11" db="EMBL/GenBank/DDBJ databases">
        <title>Genome sequencing of Stegodyphus mimosarum.</title>
        <authorList>
            <person name="Bechsgaard J."/>
        </authorList>
    </citation>
    <scope>NUCLEOTIDE SEQUENCE [LARGE SCALE GENOMIC DNA]</scope>
</reference>
<evidence type="ECO:0000256" key="4">
    <source>
        <dbReference type="ARBA" id="ARBA00022763"/>
    </source>
</evidence>
<dbReference type="FunFam" id="3.40.1170.10:FF:000004">
    <property type="entry name" value="DNA mismatch repair protein"/>
    <property type="match status" value="1"/>
</dbReference>
<dbReference type="AlphaFoldDB" id="A0A087TDW0"/>
<keyword evidence="4" id="KW-0227">DNA damage</keyword>
<dbReference type="Gene3D" id="3.40.1170.10">
    <property type="entry name" value="DNA repair protein MutS, domain I"/>
    <property type="match status" value="1"/>
</dbReference>
<dbReference type="InterPro" id="IPR016151">
    <property type="entry name" value="DNA_mismatch_repair_MutS_N"/>
</dbReference>
<keyword evidence="3" id="KW-0547">Nucleotide-binding</keyword>
<dbReference type="InterPro" id="IPR007695">
    <property type="entry name" value="DNA_mismatch_repair_MutS-lik_N"/>
</dbReference>
<dbReference type="GO" id="GO:0030983">
    <property type="term" value="F:mismatched DNA binding"/>
    <property type="evidence" value="ECO:0007669"/>
    <property type="project" value="InterPro"/>
</dbReference>
<evidence type="ECO:0000256" key="5">
    <source>
        <dbReference type="ARBA" id="ARBA00022840"/>
    </source>
</evidence>
<evidence type="ECO:0000256" key="1">
    <source>
        <dbReference type="ARBA" id="ARBA00007094"/>
    </source>
</evidence>
<evidence type="ECO:0000313" key="10">
    <source>
        <dbReference type="EMBL" id="KFM63299.1"/>
    </source>
</evidence>
<keyword evidence="11" id="KW-1185">Reference proteome</keyword>
<dbReference type="Proteomes" id="UP000054359">
    <property type="component" value="Unassembled WGS sequence"/>
</dbReference>
<organism evidence="10 11">
    <name type="scientific">Stegodyphus mimosarum</name>
    <name type="common">African social velvet spider</name>
    <dbReference type="NCBI Taxonomy" id="407821"/>
    <lineage>
        <taxon>Eukaryota</taxon>
        <taxon>Metazoa</taxon>
        <taxon>Ecdysozoa</taxon>
        <taxon>Arthropoda</taxon>
        <taxon>Chelicerata</taxon>
        <taxon>Arachnida</taxon>
        <taxon>Araneae</taxon>
        <taxon>Araneomorphae</taxon>
        <taxon>Entelegynae</taxon>
        <taxon>Eresoidea</taxon>
        <taxon>Eresidae</taxon>
        <taxon>Stegodyphus</taxon>
    </lineage>
</organism>
<keyword evidence="7" id="KW-0234">DNA repair</keyword>
<feature type="domain" description="DNA mismatch repair protein MutS-like N-terminal" evidence="9">
    <location>
        <begin position="156"/>
        <end position="268"/>
    </location>
</feature>
<proteinExistence type="inferred from homology"/>
<keyword evidence="5" id="KW-0067">ATP-binding</keyword>
<dbReference type="OrthoDB" id="10252754at2759"/>